<reference evidence="3" key="1">
    <citation type="journal article" date="2020" name="Cell">
        <title>Large-Scale Comparative Analyses of Tick Genomes Elucidate Their Genetic Diversity and Vector Capacities.</title>
        <authorList>
            <consortium name="Tick Genome and Microbiome Consortium (TIGMIC)"/>
            <person name="Jia N."/>
            <person name="Wang J."/>
            <person name="Shi W."/>
            <person name="Du L."/>
            <person name="Sun Y."/>
            <person name="Zhan W."/>
            <person name="Jiang J.F."/>
            <person name="Wang Q."/>
            <person name="Zhang B."/>
            <person name="Ji P."/>
            <person name="Bell-Sakyi L."/>
            <person name="Cui X.M."/>
            <person name="Yuan T.T."/>
            <person name="Jiang B.G."/>
            <person name="Yang W.F."/>
            <person name="Lam T.T."/>
            <person name="Chang Q.C."/>
            <person name="Ding S.J."/>
            <person name="Wang X.J."/>
            <person name="Zhu J.G."/>
            <person name="Ruan X.D."/>
            <person name="Zhao L."/>
            <person name="Wei J.T."/>
            <person name="Ye R.Z."/>
            <person name="Que T.C."/>
            <person name="Du C.H."/>
            <person name="Zhou Y.H."/>
            <person name="Cheng J.X."/>
            <person name="Dai P.F."/>
            <person name="Guo W.B."/>
            <person name="Han X.H."/>
            <person name="Huang E.J."/>
            <person name="Li L.F."/>
            <person name="Wei W."/>
            <person name="Gao Y.C."/>
            <person name="Liu J.Z."/>
            <person name="Shao H.Z."/>
            <person name="Wang X."/>
            <person name="Wang C.C."/>
            <person name="Yang T.C."/>
            <person name="Huo Q.B."/>
            <person name="Li W."/>
            <person name="Chen H.Y."/>
            <person name="Chen S.E."/>
            <person name="Zhou L.G."/>
            <person name="Ni X.B."/>
            <person name="Tian J.H."/>
            <person name="Sheng Y."/>
            <person name="Liu T."/>
            <person name="Pan Y.S."/>
            <person name="Xia L.Y."/>
            <person name="Li J."/>
            <person name="Zhao F."/>
            <person name="Cao W.C."/>
        </authorList>
    </citation>
    <scope>NUCLEOTIDE SEQUENCE</scope>
    <source>
        <strain evidence="3">Rmic-2018</strain>
    </source>
</reference>
<dbReference type="GO" id="GO:0005829">
    <property type="term" value="C:cytosol"/>
    <property type="evidence" value="ECO:0007669"/>
    <property type="project" value="TreeGrafter"/>
</dbReference>
<dbReference type="EMBL" id="JABSTU010000001">
    <property type="protein sequence ID" value="KAH8039702.1"/>
    <property type="molecule type" value="Genomic_DNA"/>
</dbReference>
<dbReference type="GO" id="GO:0045727">
    <property type="term" value="P:positive regulation of translation"/>
    <property type="evidence" value="ECO:0007669"/>
    <property type="project" value="TreeGrafter"/>
</dbReference>
<evidence type="ECO:0000313" key="3">
    <source>
        <dbReference type="EMBL" id="KAH8039702.1"/>
    </source>
</evidence>
<protein>
    <recommendedName>
        <fullName evidence="2">LARP4/4B RNA recognition motif domain-containing protein</fullName>
    </recommendedName>
</protein>
<evidence type="ECO:0000313" key="4">
    <source>
        <dbReference type="Proteomes" id="UP000821866"/>
    </source>
</evidence>
<proteinExistence type="predicted"/>
<dbReference type="Pfam" id="PF26088">
    <property type="entry name" value="RRM_LARP4"/>
    <property type="match status" value="1"/>
</dbReference>
<dbReference type="VEuPathDB" id="VectorBase:LOC119188156"/>
<dbReference type="GO" id="GO:0003730">
    <property type="term" value="F:mRNA 3'-UTR binding"/>
    <property type="evidence" value="ECO:0007669"/>
    <property type="project" value="TreeGrafter"/>
</dbReference>
<feature type="compositionally biased region" description="Basic and acidic residues" evidence="1">
    <location>
        <begin position="594"/>
        <end position="607"/>
    </location>
</feature>
<organism evidence="3 4">
    <name type="scientific">Rhipicephalus microplus</name>
    <name type="common">Cattle tick</name>
    <name type="synonym">Boophilus microplus</name>
    <dbReference type="NCBI Taxonomy" id="6941"/>
    <lineage>
        <taxon>Eukaryota</taxon>
        <taxon>Metazoa</taxon>
        <taxon>Ecdysozoa</taxon>
        <taxon>Arthropoda</taxon>
        <taxon>Chelicerata</taxon>
        <taxon>Arachnida</taxon>
        <taxon>Acari</taxon>
        <taxon>Parasitiformes</taxon>
        <taxon>Ixodida</taxon>
        <taxon>Ixodoidea</taxon>
        <taxon>Ixodidae</taxon>
        <taxon>Rhipicephalinae</taxon>
        <taxon>Rhipicephalus</taxon>
        <taxon>Boophilus</taxon>
    </lineage>
</organism>
<dbReference type="Proteomes" id="UP000821866">
    <property type="component" value="Chromosome 1"/>
</dbReference>
<reference evidence="3" key="2">
    <citation type="submission" date="2021-09" db="EMBL/GenBank/DDBJ databases">
        <authorList>
            <person name="Jia N."/>
            <person name="Wang J."/>
            <person name="Shi W."/>
            <person name="Du L."/>
            <person name="Sun Y."/>
            <person name="Zhan W."/>
            <person name="Jiang J."/>
            <person name="Wang Q."/>
            <person name="Zhang B."/>
            <person name="Ji P."/>
            <person name="Sakyi L.B."/>
            <person name="Cui X."/>
            <person name="Yuan T."/>
            <person name="Jiang B."/>
            <person name="Yang W."/>
            <person name="Lam T.T.-Y."/>
            <person name="Chang Q."/>
            <person name="Ding S."/>
            <person name="Wang X."/>
            <person name="Zhu J."/>
            <person name="Ruan X."/>
            <person name="Zhao L."/>
            <person name="Wei J."/>
            <person name="Que T."/>
            <person name="Du C."/>
            <person name="Cheng J."/>
            <person name="Dai P."/>
            <person name="Han X."/>
            <person name="Huang E."/>
            <person name="Gao Y."/>
            <person name="Liu J."/>
            <person name="Shao H."/>
            <person name="Ye R."/>
            <person name="Li L."/>
            <person name="Wei W."/>
            <person name="Wang X."/>
            <person name="Wang C."/>
            <person name="Huo Q."/>
            <person name="Li W."/>
            <person name="Guo W."/>
            <person name="Chen H."/>
            <person name="Chen S."/>
            <person name="Zhou L."/>
            <person name="Zhou L."/>
            <person name="Ni X."/>
            <person name="Tian J."/>
            <person name="Zhou Y."/>
            <person name="Sheng Y."/>
            <person name="Liu T."/>
            <person name="Pan Y."/>
            <person name="Xia L."/>
            <person name="Li J."/>
            <person name="Zhao F."/>
            <person name="Cao W."/>
        </authorList>
    </citation>
    <scope>NUCLEOTIDE SEQUENCE</scope>
    <source>
        <strain evidence="3">Rmic-2018</strain>
        <tissue evidence="3">Larvae</tissue>
    </source>
</reference>
<dbReference type="InterPro" id="IPR045180">
    <property type="entry name" value="La_dom_prot"/>
</dbReference>
<feature type="region of interest" description="Disordered" evidence="1">
    <location>
        <begin position="549"/>
        <end position="624"/>
    </location>
</feature>
<feature type="compositionally biased region" description="Polar residues" evidence="1">
    <location>
        <begin position="458"/>
        <end position="471"/>
    </location>
</feature>
<name>A0A9J6EYU3_RHIMP</name>
<dbReference type="GO" id="GO:0010494">
    <property type="term" value="C:cytoplasmic stress granule"/>
    <property type="evidence" value="ECO:0007669"/>
    <property type="project" value="TreeGrafter"/>
</dbReference>
<dbReference type="InterPro" id="IPR058699">
    <property type="entry name" value="RRM_LARP4/4B"/>
</dbReference>
<comment type="caution">
    <text evidence="3">The sequence shown here is derived from an EMBL/GenBank/DDBJ whole genome shotgun (WGS) entry which is preliminary data.</text>
</comment>
<dbReference type="AlphaFoldDB" id="A0A9J6EYU3"/>
<evidence type="ECO:0000259" key="2">
    <source>
        <dbReference type="Pfam" id="PF26088"/>
    </source>
</evidence>
<gene>
    <name evidence="3" type="ORF">HPB51_008295</name>
</gene>
<keyword evidence="4" id="KW-1185">Reference proteome</keyword>
<feature type="region of interest" description="Disordered" evidence="1">
    <location>
        <begin position="394"/>
        <end position="416"/>
    </location>
</feature>
<feature type="region of interest" description="Disordered" evidence="1">
    <location>
        <begin position="437"/>
        <end position="486"/>
    </location>
</feature>
<feature type="region of interest" description="Disordered" evidence="1">
    <location>
        <begin position="82"/>
        <end position="101"/>
    </location>
</feature>
<feature type="region of interest" description="Disordered" evidence="1">
    <location>
        <begin position="214"/>
        <end position="314"/>
    </location>
</feature>
<dbReference type="PANTHER" id="PTHR22792:SF131">
    <property type="entry name" value="LA-RELATED PROTEIN LARP4B"/>
    <property type="match status" value="1"/>
</dbReference>
<dbReference type="PANTHER" id="PTHR22792">
    <property type="entry name" value="LUPUS LA PROTEIN-RELATED"/>
    <property type="match status" value="1"/>
</dbReference>
<accession>A0A9J6EYU3</accession>
<sequence length="624" mass="65098">MRDIEALFKASDKCPQFMSCEFAHNSSWYVTFESDEDAQQAYRYLREESERAILSFFQARIKAKPISRASFLPPYKNGLRHQPPHLMAGGEGLASAGSNSAGPGTAQLYPPFYPPAMLQTWTPATPTCFDLGTVFSMNGLAPQATYKPLNGTGGTGRHGFPVLWQGGGGRSSKSYLRTSGASYDGDSRGFYERHSGSLLGPGYPSTYLAGPPAFPLSRGGGGGPPPAYIQEFLPASGGSSKRDSGNSLYSLYSRGSPKGDMGKDSGGGSGSSQKYQDSRMRRRKKEENGSNKADSSNADCGKSREEAEAPKFDLEEAAFPPLPGFLEEESLGQGAVLDESSLALTTPAAVTANSRLSDIVRGAAPSRTLSNSAVVSPCLPAAAPVSTSATIAAAPGASSSTKPPMRDCKTQTAESALSPAVAASTANLASTHVTKDSATLTNGSDFPATMLTPPASPVSPNTAMREGSSQEVEVPARVQSPVPTEEAVTATITPVVNSTPAAPTATAPTVPTPAATATAQSVSTAVTQKTAAVAEEGGRKLTYSEVAAMAKSRAATQAVPEQPKEPTKPGLRNSSHGQRPEQAPVGQPQRGPGRRMEPRAHSRDRRSAAAGSHRHRSPPSEDAH</sequence>
<evidence type="ECO:0000256" key="1">
    <source>
        <dbReference type="SAM" id="MobiDB-lite"/>
    </source>
</evidence>
<feature type="compositionally biased region" description="Basic and acidic residues" evidence="1">
    <location>
        <begin position="301"/>
        <end position="314"/>
    </location>
</feature>
<feature type="domain" description="LARP4/4B RNA recognition motif" evidence="2">
    <location>
        <begin position="3"/>
        <end position="82"/>
    </location>
</feature>